<evidence type="ECO:0000313" key="2">
    <source>
        <dbReference type="Proteomes" id="UP000282433"/>
    </source>
</evidence>
<protein>
    <submittedName>
        <fullName evidence="1">Lipoprotein</fullName>
    </submittedName>
</protein>
<keyword evidence="1" id="KW-0449">Lipoprotein</keyword>
<dbReference type="AlphaFoldDB" id="A0A3S4GAD5"/>
<organism evidence="1 2">
    <name type="scientific">Klebsiella pneumoniae</name>
    <dbReference type="NCBI Taxonomy" id="573"/>
    <lineage>
        <taxon>Bacteria</taxon>
        <taxon>Pseudomonadati</taxon>
        <taxon>Pseudomonadota</taxon>
        <taxon>Gammaproteobacteria</taxon>
        <taxon>Enterobacterales</taxon>
        <taxon>Enterobacteriaceae</taxon>
        <taxon>Klebsiella/Raoultella group</taxon>
        <taxon>Klebsiella</taxon>
        <taxon>Klebsiella pneumoniae complex</taxon>
    </lineage>
</organism>
<evidence type="ECO:0000313" key="1">
    <source>
        <dbReference type="EMBL" id="VEA99798.1"/>
    </source>
</evidence>
<reference evidence="1 2" key="1">
    <citation type="submission" date="2018-12" db="EMBL/GenBank/DDBJ databases">
        <authorList>
            <consortium name="Pathogen Informatics"/>
        </authorList>
    </citation>
    <scope>NUCLEOTIDE SEQUENCE [LARGE SCALE GENOMIC DNA]</scope>
    <source>
        <strain evidence="1 2">NCTC13635</strain>
    </source>
</reference>
<sequence>MFSATEKWLTTTESRRSLKEMSTSWNRLWFGGSHNRYEEFTRLLNDLASDLKPLIIQPEPGKPKLTGIKLYVYGFSRGAAAARTFVRWLSELLPRRRRRVKNRRSACRQAGCSCPSAWSFSAAGYGGLRRGGACGAGCRRHMSWADGTMELPDDETYGGLIKKCVHLVSGHEQRLCFPLDSVRRANGKYPPCATEVVYPECTRILVEGIRRGIRGRRMLNMMAICCHK</sequence>
<dbReference type="Proteomes" id="UP000282433">
    <property type="component" value="Chromosome"/>
</dbReference>
<dbReference type="EMBL" id="LR134162">
    <property type="protein sequence ID" value="VEA99798.1"/>
    <property type="molecule type" value="Genomic_DNA"/>
</dbReference>
<gene>
    <name evidence="1" type="ORF">NCTC13635_00825</name>
</gene>
<accession>A0A3S4GAD5</accession>
<name>A0A3S4GAD5_KLEPN</name>
<proteinExistence type="predicted"/>